<feature type="non-terminal residue" evidence="3">
    <location>
        <position position="93"/>
    </location>
</feature>
<name>A0A4P9XZ16_9FUNG</name>
<dbReference type="AlphaFoldDB" id="A0A4P9XZ16"/>
<dbReference type="PROSITE" id="PS50004">
    <property type="entry name" value="C2"/>
    <property type="match status" value="1"/>
</dbReference>
<feature type="region of interest" description="Disordered" evidence="1">
    <location>
        <begin position="1"/>
        <end position="33"/>
    </location>
</feature>
<keyword evidence="4" id="KW-1185">Reference proteome</keyword>
<evidence type="ECO:0000313" key="3">
    <source>
        <dbReference type="EMBL" id="RKP11708.1"/>
    </source>
</evidence>
<feature type="non-terminal residue" evidence="3">
    <location>
        <position position="1"/>
    </location>
</feature>
<sequence length="93" mass="10238">TKIHKDAGRSPSWSETLRFRVKDPPPSSSPAAASAFAPTLRVRALTEGLADNRVIGEASMDLRKVLLDQSSDSWIELKESGKYAGDIYLELTY</sequence>
<accession>A0A4P9XZ16</accession>
<feature type="domain" description="C2" evidence="2">
    <location>
        <begin position="1"/>
        <end position="75"/>
    </location>
</feature>
<dbReference type="InterPro" id="IPR000008">
    <property type="entry name" value="C2_dom"/>
</dbReference>
<dbReference type="EMBL" id="KZ988705">
    <property type="protein sequence ID" value="RKP11708.1"/>
    <property type="molecule type" value="Genomic_DNA"/>
</dbReference>
<reference evidence="4" key="1">
    <citation type="journal article" date="2018" name="Nat. Microbiol.">
        <title>Leveraging single-cell genomics to expand the fungal tree of life.</title>
        <authorList>
            <person name="Ahrendt S.R."/>
            <person name="Quandt C.A."/>
            <person name="Ciobanu D."/>
            <person name="Clum A."/>
            <person name="Salamov A."/>
            <person name="Andreopoulos B."/>
            <person name="Cheng J.F."/>
            <person name="Woyke T."/>
            <person name="Pelin A."/>
            <person name="Henrissat B."/>
            <person name="Reynolds N.K."/>
            <person name="Benny G.L."/>
            <person name="Smith M.E."/>
            <person name="James T.Y."/>
            <person name="Grigoriev I.V."/>
        </authorList>
    </citation>
    <scope>NUCLEOTIDE SEQUENCE [LARGE SCALE GENOMIC DNA]</scope>
</reference>
<dbReference type="InterPro" id="IPR035892">
    <property type="entry name" value="C2_domain_sf"/>
</dbReference>
<proteinExistence type="predicted"/>
<dbReference type="SUPFAM" id="SSF49562">
    <property type="entry name" value="C2 domain (Calcium/lipid-binding domain, CaLB)"/>
    <property type="match status" value="1"/>
</dbReference>
<evidence type="ECO:0000256" key="1">
    <source>
        <dbReference type="SAM" id="MobiDB-lite"/>
    </source>
</evidence>
<dbReference type="OrthoDB" id="270970at2759"/>
<gene>
    <name evidence="3" type="ORF">BJ684DRAFT_5987</name>
</gene>
<dbReference type="Proteomes" id="UP000267251">
    <property type="component" value="Unassembled WGS sequence"/>
</dbReference>
<evidence type="ECO:0000313" key="4">
    <source>
        <dbReference type="Proteomes" id="UP000267251"/>
    </source>
</evidence>
<protein>
    <recommendedName>
        <fullName evidence="2">C2 domain-containing protein</fullName>
    </recommendedName>
</protein>
<evidence type="ECO:0000259" key="2">
    <source>
        <dbReference type="PROSITE" id="PS50004"/>
    </source>
</evidence>
<organism evidence="3 4">
    <name type="scientific">Piptocephalis cylindrospora</name>
    <dbReference type="NCBI Taxonomy" id="1907219"/>
    <lineage>
        <taxon>Eukaryota</taxon>
        <taxon>Fungi</taxon>
        <taxon>Fungi incertae sedis</taxon>
        <taxon>Zoopagomycota</taxon>
        <taxon>Zoopagomycotina</taxon>
        <taxon>Zoopagomycetes</taxon>
        <taxon>Zoopagales</taxon>
        <taxon>Piptocephalidaceae</taxon>
        <taxon>Piptocephalis</taxon>
    </lineage>
</organism>
<dbReference type="Gene3D" id="2.60.40.150">
    <property type="entry name" value="C2 domain"/>
    <property type="match status" value="1"/>
</dbReference>